<accession>A0A2H3D322</accession>
<sequence length="102" mass="11208">MSPAAPDTRNVSSTDVREAGTPDNDDRSVVSRTIEDVVIDIEHMPVHDDPRKWSRLRKVAFLRCYSTIAYAATVQDFILAVICSGSIIAGFGASIQNKRNTV</sequence>
<gene>
    <name evidence="2" type="ORF">ARMGADRAFT_1087076</name>
</gene>
<dbReference type="InParanoid" id="A0A2H3D322"/>
<organism evidence="2 3">
    <name type="scientific">Armillaria gallica</name>
    <name type="common">Bulbous honey fungus</name>
    <name type="synonym">Armillaria bulbosa</name>
    <dbReference type="NCBI Taxonomy" id="47427"/>
    <lineage>
        <taxon>Eukaryota</taxon>
        <taxon>Fungi</taxon>
        <taxon>Dikarya</taxon>
        <taxon>Basidiomycota</taxon>
        <taxon>Agaricomycotina</taxon>
        <taxon>Agaricomycetes</taxon>
        <taxon>Agaricomycetidae</taxon>
        <taxon>Agaricales</taxon>
        <taxon>Marasmiineae</taxon>
        <taxon>Physalacriaceae</taxon>
        <taxon>Armillaria</taxon>
    </lineage>
</organism>
<dbReference type="Proteomes" id="UP000217790">
    <property type="component" value="Unassembled WGS sequence"/>
</dbReference>
<evidence type="ECO:0000313" key="2">
    <source>
        <dbReference type="EMBL" id="PBK85812.1"/>
    </source>
</evidence>
<evidence type="ECO:0000256" key="1">
    <source>
        <dbReference type="SAM" id="MobiDB-lite"/>
    </source>
</evidence>
<proteinExistence type="predicted"/>
<protein>
    <submittedName>
        <fullName evidence="2">Uncharacterized protein</fullName>
    </submittedName>
</protein>
<feature type="compositionally biased region" description="Basic and acidic residues" evidence="1">
    <location>
        <begin position="15"/>
        <end position="27"/>
    </location>
</feature>
<dbReference type="EMBL" id="KZ293688">
    <property type="protein sequence ID" value="PBK85812.1"/>
    <property type="molecule type" value="Genomic_DNA"/>
</dbReference>
<name>A0A2H3D322_ARMGA</name>
<dbReference type="OrthoDB" id="3049383at2759"/>
<reference evidence="3" key="1">
    <citation type="journal article" date="2017" name="Nat. Ecol. Evol.">
        <title>Genome expansion and lineage-specific genetic innovations in the forest pathogenic fungi Armillaria.</title>
        <authorList>
            <person name="Sipos G."/>
            <person name="Prasanna A.N."/>
            <person name="Walter M.C."/>
            <person name="O'Connor E."/>
            <person name="Balint B."/>
            <person name="Krizsan K."/>
            <person name="Kiss B."/>
            <person name="Hess J."/>
            <person name="Varga T."/>
            <person name="Slot J."/>
            <person name="Riley R."/>
            <person name="Boka B."/>
            <person name="Rigling D."/>
            <person name="Barry K."/>
            <person name="Lee J."/>
            <person name="Mihaltcheva S."/>
            <person name="LaButti K."/>
            <person name="Lipzen A."/>
            <person name="Waldron R."/>
            <person name="Moloney N.M."/>
            <person name="Sperisen C."/>
            <person name="Kredics L."/>
            <person name="Vagvoelgyi C."/>
            <person name="Patrignani A."/>
            <person name="Fitzpatrick D."/>
            <person name="Nagy I."/>
            <person name="Doyle S."/>
            <person name="Anderson J.B."/>
            <person name="Grigoriev I.V."/>
            <person name="Gueldener U."/>
            <person name="Muensterkoetter M."/>
            <person name="Nagy L.G."/>
        </authorList>
    </citation>
    <scope>NUCLEOTIDE SEQUENCE [LARGE SCALE GENOMIC DNA]</scope>
    <source>
        <strain evidence="3">Ar21-2</strain>
    </source>
</reference>
<evidence type="ECO:0000313" key="3">
    <source>
        <dbReference type="Proteomes" id="UP000217790"/>
    </source>
</evidence>
<feature type="region of interest" description="Disordered" evidence="1">
    <location>
        <begin position="1"/>
        <end position="27"/>
    </location>
</feature>
<dbReference type="STRING" id="47427.A0A2H3D322"/>
<keyword evidence="3" id="KW-1185">Reference proteome</keyword>
<dbReference type="AlphaFoldDB" id="A0A2H3D322"/>